<dbReference type="GO" id="GO:0016747">
    <property type="term" value="F:acyltransferase activity, transferring groups other than amino-acyl groups"/>
    <property type="evidence" value="ECO:0007669"/>
    <property type="project" value="InterPro"/>
</dbReference>
<dbReference type="PANTHER" id="PTHR43415:SF3">
    <property type="entry name" value="GNAT-FAMILY ACETYLTRANSFERASE"/>
    <property type="match status" value="1"/>
</dbReference>
<accession>A0A9W4KKC0</accession>
<protein>
    <recommendedName>
        <fullName evidence="1">N-acetyltransferase domain-containing protein</fullName>
    </recommendedName>
</protein>
<keyword evidence="3" id="KW-1185">Reference proteome</keyword>
<dbReference type="Proteomes" id="UP001154252">
    <property type="component" value="Unassembled WGS sequence"/>
</dbReference>
<organism evidence="2 3">
    <name type="scientific">Penicillium egyptiacum</name>
    <dbReference type="NCBI Taxonomy" id="1303716"/>
    <lineage>
        <taxon>Eukaryota</taxon>
        <taxon>Fungi</taxon>
        <taxon>Dikarya</taxon>
        <taxon>Ascomycota</taxon>
        <taxon>Pezizomycotina</taxon>
        <taxon>Eurotiomycetes</taxon>
        <taxon>Eurotiomycetidae</taxon>
        <taxon>Eurotiales</taxon>
        <taxon>Aspergillaceae</taxon>
        <taxon>Penicillium</taxon>
    </lineage>
</organism>
<name>A0A9W4KKC0_9EURO</name>
<gene>
    <name evidence="2" type="ORF">PEGY_LOCUS9877</name>
</gene>
<dbReference type="InterPro" id="IPR000182">
    <property type="entry name" value="GNAT_dom"/>
</dbReference>
<evidence type="ECO:0000313" key="3">
    <source>
        <dbReference type="Proteomes" id="UP001154252"/>
    </source>
</evidence>
<comment type="caution">
    <text evidence="2">The sequence shown here is derived from an EMBL/GenBank/DDBJ whole genome shotgun (WGS) entry which is preliminary data.</text>
</comment>
<feature type="domain" description="N-acetyltransferase" evidence="1">
    <location>
        <begin position="75"/>
        <end position="134"/>
    </location>
</feature>
<evidence type="ECO:0000313" key="2">
    <source>
        <dbReference type="EMBL" id="CAG8909088.1"/>
    </source>
</evidence>
<proteinExistence type="predicted"/>
<sequence length="168" mass="19485">MTTSSMPSRVIPLPSQTHVHHLHDPWTADSTRISESTSLRTRYCLLLCTEPPMIQSIQCNLSVSALKSASPDMADHRCSECGIEIKKECESQYGLEAIRWMLNWAFRNANLHRVECNVFGWNTGIQKIYKSLGFFEEGKRRECLFKDDKWWDEVHLGILKEEWQLIGQ</sequence>
<dbReference type="Gene3D" id="3.40.630.30">
    <property type="match status" value="1"/>
</dbReference>
<dbReference type="PANTHER" id="PTHR43415">
    <property type="entry name" value="SPERMIDINE N(1)-ACETYLTRANSFERASE"/>
    <property type="match status" value="1"/>
</dbReference>
<evidence type="ECO:0000259" key="1">
    <source>
        <dbReference type="Pfam" id="PF13302"/>
    </source>
</evidence>
<dbReference type="InterPro" id="IPR016181">
    <property type="entry name" value="Acyl_CoA_acyltransferase"/>
</dbReference>
<dbReference type="EMBL" id="CAJVRC010000898">
    <property type="protein sequence ID" value="CAG8909088.1"/>
    <property type="molecule type" value="Genomic_DNA"/>
</dbReference>
<dbReference type="OrthoDB" id="64477at2759"/>
<reference evidence="2" key="1">
    <citation type="submission" date="2021-07" db="EMBL/GenBank/DDBJ databases">
        <authorList>
            <person name="Branca A.L. A."/>
        </authorList>
    </citation>
    <scope>NUCLEOTIDE SEQUENCE</scope>
</reference>
<dbReference type="AlphaFoldDB" id="A0A9W4KKC0"/>
<dbReference type="SUPFAM" id="SSF55729">
    <property type="entry name" value="Acyl-CoA N-acyltransferases (Nat)"/>
    <property type="match status" value="1"/>
</dbReference>
<dbReference type="Pfam" id="PF13302">
    <property type="entry name" value="Acetyltransf_3"/>
    <property type="match status" value="1"/>
</dbReference>